<dbReference type="Proteomes" id="UP000789920">
    <property type="component" value="Unassembled WGS sequence"/>
</dbReference>
<proteinExistence type="predicted"/>
<accession>A0ACA9PW78</accession>
<reference evidence="1" key="1">
    <citation type="submission" date="2021-06" db="EMBL/GenBank/DDBJ databases">
        <authorList>
            <person name="Kallberg Y."/>
            <person name="Tangrot J."/>
            <person name="Rosling A."/>
        </authorList>
    </citation>
    <scope>NUCLEOTIDE SEQUENCE</scope>
    <source>
        <strain evidence="1">MA461A</strain>
    </source>
</reference>
<keyword evidence="2" id="KW-1185">Reference proteome</keyword>
<sequence length="85" mass="9652">IRKDRKKLEALLLNKEELLGLKELISLLESFACAICLMGGNTYPTLSLMLSTIATLQEHLFKLEKILTHQVICDIRNEIELNIAD</sequence>
<evidence type="ECO:0000313" key="2">
    <source>
        <dbReference type="Proteomes" id="UP000789920"/>
    </source>
</evidence>
<protein>
    <submittedName>
        <fullName evidence="1">35901_t:CDS:1</fullName>
    </submittedName>
</protein>
<comment type="caution">
    <text evidence="1">The sequence shown here is derived from an EMBL/GenBank/DDBJ whole genome shotgun (WGS) entry which is preliminary data.</text>
</comment>
<name>A0ACA9PW78_9GLOM</name>
<evidence type="ECO:0000313" key="1">
    <source>
        <dbReference type="EMBL" id="CAG8723712.1"/>
    </source>
</evidence>
<organism evidence="1 2">
    <name type="scientific">Racocetra persica</name>
    <dbReference type="NCBI Taxonomy" id="160502"/>
    <lineage>
        <taxon>Eukaryota</taxon>
        <taxon>Fungi</taxon>
        <taxon>Fungi incertae sedis</taxon>
        <taxon>Mucoromycota</taxon>
        <taxon>Glomeromycotina</taxon>
        <taxon>Glomeromycetes</taxon>
        <taxon>Diversisporales</taxon>
        <taxon>Gigasporaceae</taxon>
        <taxon>Racocetra</taxon>
    </lineage>
</organism>
<dbReference type="EMBL" id="CAJVQC010023747">
    <property type="protein sequence ID" value="CAG8723712.1"/>
    <property type="molecule type" value="Genomic_DNA"/>
</dbReference>
<gene>
    <name evidence="1" type="ORF">RPERSI_LOCUS11518</name>
</gene>
<feature type="non-terminal residue" evidence="1">
    <location>
        <position position="1"/>
    </location>
</feature>